<dbReference type="Pfam" id="PF19692">
    <property type="entry name" value="DUF6193"/>
    <property type="match status" value="1"/>
</dbReference>
<dbReference type="EMBL" id="CP029042">
    <property type="protein sequence ID" value="AZS74599.1"/>
    <property type="molecule type" value="Genomic_DNA"/>
</dbReference>
<reference evidence="1 2" key="1">
    <citation type="submission" date="2018-04" db="EMBL/GenBank/DDBJ databases">
        <title>Complete genome sequences of Streptomyces lydicus strain WYEC and characterization of antagonistic properties of biological control agents.</title>
        <authorList>
            <person name="Mariita R.M."/>
            <person name="Sello J.K."/>
        </authorList>
    </citation>
    <scope>NUCLEOTIDE SEQUENCE [LARGE SCALE GENOMIC DNA]</scope>
    <source>
        <strain evidence="1 2">WYEC 108</strain>
    </source>
</reference>
<dbReference type="AlphaFoldDB" id="A0A3S9YHX4"/>
<organism evidence="1 2">
    <name type="scientific">Streptomyces lydicus</name>
    <dbReference type="NCBI Taxonomy" id="47763"/>
    <lineage>
        <taxon>Bacteria</taxon>
        <taxon>Bacillati</taxon>
        <taxon>Actinomycetota</taxon>
        <taxon>Actinomycetes</taxon>
        <taxon>Kitasatosporales</taxon>
        <taxon>Streptomycetaceae</taxon>
        <taxon>Streptomyces</taxon>
    </lineage>
</organism>
<evidence type="ECO:0000313" key="2">
    <source>
        <dbReference type="Proteomes" id="UP000275579"/>
    </source>
</evidence>
<name>A0A3S9YHX4_9ACTN</name>
<protein>
    <submittedName>
        <fullName evidence="1">Uncharacterized protein</fullName>
    </submittedName>
</protein>
<sequence>MVRVAGAEPQLRQLYPWTGMWELHFSRCTESRPTWDVPYIGTLGDGRYYVEGPSRNSPRIAETDSPQTAVAMVIERLPVGCGPAFAGSAEELAAYERERDLK</sequence>
<dbReference type="Proteomes" id="UP000275579">
    <property type="component" value="Chromosome"/>
</dbReference>
<dbReference type="InterPro" id="IPR045682">
    <property type="entry name" value="DUF6193"/>
</dbReference>
<evidence type="ECO:0000313" key="1">
    <source>
        <dbReference type="EMBL" id="AZS74599.1"/>
    </source>
</evidence>
<proteinExistence type="predicted"/>
<gene>
    <name evidence="1" type="ORF">DDE74_29880</name>
</gene>
<accession>A0A3S9YHX4</accession>